<evidence type="ECO:0000259" key="2">
    <source>
        <dbReference type="Pfam" id="PF01855"/>
    </source>
</evidence>
<dbReference type="Pfam" id="PF17147">
    <property type="entry name" value="PFOR_II"/>
    <property type="match status" value="1"/>
</dbReference>
<reference evidence="4 5" key="1">
    <citation type="submission" date="2015-04" db="EMBL/GenBank/DDBJ databases">
        <title>The complete genome sequence of the rumen methanogen Methanobrevibacter millerae SM9.</title>
        <authorList>
            <person name="Leahy S.C."/>
            <person name="Kelly W.J."/>
            <person name="Pacheco D.M."/>
            <person name="Li D."/>
            <person name="Altermann E."/>
            <person name="Attwood G.T."/>
        </authorList>
    </citation>
    <scope>NUCLEOTIDE SEQUENCE [LARGE SCALE GENOMIC DNA]</scope>
    <source>
        <strain evidence="4 5">SM9</strain>
    </source>
</reference>
<dbReference type="SUPFAM" id="SSF52922">
    <property type="entry name" value="TK C-terminal domain-like"/>
    <property type="match status" value="1"/>
</dbReference>
<dbReference type="InterPro" id="IPR029061">
    <property type="entry name" value="THDP-binding"/>
</dbReference>
<dbReference type="EMBL" id="CP011266">
    <property type="protein sequence ID" value="ALT68490.1"/>
    <property type="molecule type" value="Genomic_DNA"/>
</dbReference>
<gene>
    <name evidence="4" type="primary">vorA</name>
    <name evidence="4" type="ORF">sm9_0693</name>
</gene>
<organism evidence="4 5">
    <name type="scientific">Methanobrevibacter millerae</name>
    <dbReference type="NCBI Taxonomy" id="230361"/>
    <lineage>
        <taxon>Archaea</taxon>
        <taxon>Methanobacteriati</taxon>
        <taxon>Methanobacteriota</taxon>
        <taxon>Methanomada group</taxon>
        <taxon>Methanobacteria</taxon>
        <taxon>Methanobacteriales</taxon>
        <taxon>Methanobacteriaceae</taxon>
        <taxon>Methanobrevibacter</taxon>
    </lineage>
</organism>
<feature type="domain" description="Pyruvate:ferredoxin oxidoreductase core" evidence="3">
    <location>
        <begin position="246"/>
        <end position="340"/>
    </location>
</feature>
<sequence>MTNQMVKGNTAVIIGAMYAGCDCFFGYPITPASEILHEASKYFPMVGRNFVQAESEEASINMVYGASGTGHRVMTASSGPGISLMQEGFTYLAGAELPAVIVDIMRAGPGLGNIGPEQGDYNQIVKGGGHGNYKNIVLAPNSVQEMCDLTMKAFELADKWRNPVVVLADGTLGQMAEPLEFPKKAIKPEIDESWAVRGNKKTMKNLITSIFNDFNDLEDFNYELQEKYAKIDAEEVIVDEYQVEDADIVLVSYGISSRIARSAVDKSRENGLKVGLLRPITLSPFPAERVKELADKGVSFISVEMSNGQLLADVQFAALRKEDTHLVNRMGGNLIELKHVLAKIYEIAGFEDETIDTSKRSDEKASPNIID</sequence>
<feature type="domain" description="Pyruvate flavodoxin/ferredoxin oxidoreductase pyrimidine binding" evidence="2">
    <location>
        <begin position="15"/>
        <end position="238"/>
    </location>
</feature>
<dbReference type="Pfam" id="PF01855">
    <property type="entry name" value="POR_N"/>
    <property type="match status" value="1"/>
</dbReference>
<dbReference type="PATRIC" id="fig|230361.4.peg.716"/>
<dbReference type="GeneID" id="26735669"/>
<dbReference type="RefSeq" id="WP_058738806.1">
    <property type="nucleotide sequence ID" value="NZ_CP011266.1"/>
</dbReference>
<dbReference type="PANTHER" id="PTHR43088:SF1">
    <property type="entry name" value="SUBUNIT OF PYRUVATE:FLAVODOXIN OXIDOREDUCTASE"/>
    <property type="match status" value="1"/>
</dbReference>
<evidence type="ECO:0000313" key="5">
    <source>
        <dbReference type="Proteomes" id="UP000067738"/>
    </source>
</evidence>
<keyword evidence="1" id="KW-0560">Oxidoreductase</keyword>
<dbReference type="OrthoDB" id="31112at2157"/>
<dbReference type="CDD" id="cd07034">
    <property type="entry name" value="TPP_PYR_PFOR_IOR-alpha_like"/>
    <property type="match status" value="1"/>
</dbReference>
<dbReference type="KEGG" id="mmil:sm9_0693"/>
<evidence type="ECO:0000256" key="1">
    <source>
        <dbReference type="ARBA" id="ARBA00023002"/>
    </source>
</evidence>
<dbReference type="InterPro" id="IPR033412">
    <property type="entry name" value="PFOR_II"/>
</dbReference>
<dbReference type="InterPro" id="IPR009014">
    <property type="entry name" value="Transketo_C/PFOR_II"/>
</dbReference>
<dbReference type="GO" id="GO:0006082">
    <property type="term" value="P:organic acid metabolic process"/>
    <property type="evidence" value="ECO:0007669"/>
    <property type="project" value="UniProtKB-ARBA"/>
</dbReference>
<dbReference type="GO" id="GO:0044272">
    <property type="term" value="P:sulfur compound biosynthetic process"/>
    <property type="evidence" value="ECO:0007669"/>
    <property type="project" value="UniProtKB-ARBA"/>
</dbReference>
<accession>A0A0U3DRC2</accession>
<proteinExistence type="predicted"/>
<keyword evidence="5" id="KW-1185">Reference proteome</keyword>
<evidence type="ECO:0000259" key="3">
    <source>
        <dbReference type="Pfam" id="PF17147"/>
    </source>
</evidence>
<dbReference type="AlphaFoldDB" id="A0A0U3DRC2"/>
<dbReference type="Proteomes" id="UP000067738">
    <property type="component" value="Chromosome"/>
</dbReference>
<dbReference type="GO" id="GO:0016491">
    <property type="term" value="F:oxidoreductase activity"/>
    <property type="evidence" value="ECO:0007669"/>
    <property type="project" value="UniProtKB-KW"/>
</dbReference>
<dbReference type="InterPro" id="IPR052368">
    <property type="entry name" value="2-oxoacid_oxidoreductase"/>
</dbReference>
<evidence type="ECO:0000313" key="4">
    <source>
        <dbReference type="EMBL" id="ALT68490.1"/>
    </source>
</evidence>
<protein>
    <submittedName>
        <fullName evidence="4">Ketoisovalerate ferredoxin oxidoreductase alpha subunit VorA</fullName>
    </submittedName>
</protein>
<dbReference type="Gene3D" id="3.40.50.920">
    <property type="match status" value="1"/>
</dbReference>
<dbReference type="Gene3D" id="3.40.50.970">
    <property type="match status" value="1"/>
</dbReference>
<dbReference type="SUPFAM" id="SSF52518">
    <property type="entry name" value="Thiamin diphosphate-binding fold (THDP-binding)"/>
    <property type="match status" value="1"/>
</dbReference>
<dbReference type="NCBIfam" id="NF005507">
    <property type="entry name" value="PRK07119.1"/>
    <property type="match status" value="1"/>
</dbReference>
<dbReference type="PANTHER" id="PTHR43088">
    <property type="entry name" value="SUBUNIT OF PYRUVATE:FLAVODOXIN OXIDOREDUCTASE-RELATED"/>
    <property type="match status" value="1"/>
</dbReference>
<name>A0A0U3DRC2_9EURY</name>
<dbReference type="InterPro" id="IPR002880">
    <property type="entry name" value="Pyrv_Fd/Flavodoxin_OxRdtase_N"/>
</dbReference>